<dbReference type="FunCoup" id="B4MN18">
    <property type="interactions" value="174"/>
</dbReference>
<dbReference type="AlphaFoldDB" id="B4MN18"/>
<dbReference type="NCBIfam" id="TIGR01460">
    <property type="entry name" value="HAD-SF-IIA"/>
    <property type="match status" value="1"/>
</dbReference>
<dbReference type="Pfam" id="PF13344">
    <property type="entry name" value="Hydrolase_6"/>
    <property type="match status" value="1"/>
</dbReference>
<dbReference type="InterPro" id="IPR006357">
    <property type="entry name" value="HAD-SF_hydro_IIA"/>
</dbReference>
<protein>
    <submittedName>
        <fullName evidence="6">Uncharacterized protein</fullName>
        <ecNumber evidence="6">3.1.3.-</ecNumber>
        <ecNumber evidence="6">3.1.3.41</ecNumber>
    </submittedName>
</protein>
<sequence length="323" mass="35735">MSVSFNRNIVQKGCCKLLTLNRHSIQQWLKTFETIIFDADGVIWKHEVPLAGAPETFNALRATGKKAFICTNHSSTSALGIWQKAQKMGLLVAKDEVLSSSQAAARYLKEQKFQRKVYIIGGQGIADELNLVGIESLPQDDEKLSMTSMLDYVQNLKLDSKVGAIVVGMDKYFNVPKLTKAGCYLMDSGVLFIATNRDLAFPVTHERFTPSSGIMVASIEAVAKRAPITCGKPNPYICSHLIRQGVIKPERTLMVGDNIYTDMQFGYNCGFQTLLVGTGVNSLADIKQAQAKASKMPFLYQQIPDLFVPKLSDLLPFLSSRNR</sequence>
<dbReference type="EC" id="3.1.3.41" evidence="6"/>
<dbReference type="PhylomeDB" id="B4MN18"/>
<dbReference type="PIRSF" id="PIRSF000915">
    <property type="entry name" value="PGP-type_phosphatase"/>
    <property type="match status" value="1"/>
</dbReference>
<evidence type="ECO:0000313" key="6">
    <source>
        <dbReference type="EMBL" id="EDW73574.1"/>
    </source>
</evidence>
<feature type="active site" description="Nucleophile" evidence="3">
    <location>
        <position position="38"/>
    </location>
</feature>
<reference evidence="6 7" key="1">
    <citation type="journal article" date="2007" name="Nature">
        <title>Evolution of genes and genomes on the Drosophila phylogeny.</title>
        <authorList>
            <consortium name="Drosophila 12 Genomes Consortium"/>
            <person name="Clark A.G."/>
            <person name="Eisen M.B."/>
            <person name="Smith D.R."/>
            <person name="Bergman C.M."/>
            <person name="Oliver B."/>
            <person name="Markow T.A."/>
            <person name="Kaufman T.C."/>
            <person name="Kellis M."/>
            <person name="Gelbart W."/>
            <person name="Iyer V.N."/>
            <person name="Pollard D.A."/>
            <person name="Sackton T.B."/>
            <person name="Larracuente A.M."/>
            <person name="Singh N.D."/>
            <person name="Abad J.P."/>
            <person name="Abt D.N."/>
            <person name="Adryan B."/>
            <person name="Aguade M."/>
            <person name="Akashi H."/>
            <person name="Anderson W.W."/>
            <person name="Aquadro C.F."/>
            <person name="Ardell D.H."/>
            <person name="Arguello R."/>
            <person name="Artieri C.G."/>
            <person name="Barbash D.A."/>
            <person name="Barker D."/>
            <person name="Barsanti P."/>
            <person name="Batterham P."/>
            <person name="Batzoglou S."/>
            <person name="Begun D."/>
            <person name="Bhutkar A."/>
            <person name="Blanco E."/>
            <person name="Bosak S.A."/>
            <person name="Bradley R.K."/>
            <person name="Brand A.D."/>
            <person name="Brent M.R."/>
            <person name="Brooks A.N."/>
            <person name="Brown R.H."/>
            <person name="Butlin R.K."/>
            <person name="Caggese C."/>
            <person name="Calvi B.R."/>
            <person name="Bernardo de Carvalho A."/>
            <person name="Caspi A."/>
            <person name="Castrezana S."/>
            <person name="Celniker S.E."/>
            <person name="Chang J.L."/>
            <person name="Chapple C."/>
            <person name="Chatterji S."/>
            <person name="Chinwalla A."/>
            <person name="Civetta A."/>
            <person name="Clifton S.W."/>
            <person name="Comeron J.M."/>
            <person name="Costello J.C."/>
            <person name="Coyne J.A."/>
            <person name="Daub J."/>
            <person name="David R.G."/>
            <person name="Delcher A.L."/>
            <person name="Delehaunty K."/>
            <person name="Do C.B."/>
            <person name="Ebling H."/>
            <person name="Edwards K."/>
            <person name="Eickbush T."/>
            <person name="Evans J.D."/>
            <person name="Filipski A."/>
            <person name="Findeiss S."/>
            <person name="Freyhult E."/>
            <person name="Fulton L."/>
            <person name="Fulton R."/>
            <person name="Garcia A.C."/>
            <person name="Gardiner A."/>
            <person name="Garfield D.A."/>
            <person name="Garvin B.E."/>
            <person name="Gibson G."/>
            <person name="Gilbert D."/>
            <person name="Gnerre S."/>
            <person name="Godfrey J."/>
            <person name="Good R."/>
            <person name="Gotea V."/>
            <person name="Gravely B."/>
            <person name="Greenberg A.J."/>
            <person name="Griffiths-Jones S."/>
            <person name="Gross S."/>
            <person name="Guigo R."/>
            <person name="Gustafson E.A."/>
            <person name="Haerty W."/>
            <person name="Hahn M.W."/>
            <person name="Halligan D.L."/>
            <person name="Halpern A.L."/>
            <person name="Halter G.M."/>
            <person name="Han M.V."/>
            <person name="Heger A."/>
            <person name="Hillier L."/>
            <person name="Hinrichs A.S."/>
            <person name="Holmes I."/>
            <person name="Hoskins R.A."/>
            <person name="Hubisz M.J."/>
            <person name="Hultmark D."/>
            <person name="Huntley M.A."/>
            <person name="Jaffe D.B."/>
            <person name="Jagadeeshan S."/>
            <person name="Jeck W.R."/>
            <person name="Johnson J."/>
            <person name="Jones C.D."/>
            <person name="Jordan W.C."/>
            <person name="Karpen G.H."/>
            <person name="Kataoka E."/>
            <person name="Keightley P.D."/>
            <person name="Kheradpour P."/>
            <person name="Kirkness E.F."/>
            <person name="Koerich L.B."/>
            <person name="Kristiansen K."/>
            <person name="Kudrna D."/>
            <person name="Kulathinal R.J."/>
            <person name="Kumar S."/>
            <person name="Kwok R."/>
            <person name="Lander E."/>
            <person name="Langley C.H."/>
            <person name="Lapoint R."/>
            <person name="Lazzaro B.P."/>
            <person name="Lee S.J."/>
            <person name="Levesque L."/>
            <person name="Li R."/>
            <person name="Lin C.F."/>
            <person name="Lin M.F."/>
            <person name="Lindblad-Toh K."/>
            <person name="Llopart A."/>
            <person name="Long M."/>
            <person name="Low L."/>
            <person name="Lozovsky E."/>
            <person name="Lu J."/>
            <person name="Luo M."/>
            <person name="Machado C.A."/>
            <person name="Makalowski W."/>
            <person name="Marzo M."/>
            <person name="Matsuda M."/>
            <person name="Matzkin L."/>
            <person name="McAllister B."/>
            <person name="McBride C.S."/>
            <person name="McKernan B."/>
            <person name="McKernan K."/>
            <person name="Mendez-Lago M."/>
            <person name="Minx P."/>
            <person name="Mollenhauer M.U."/>
            <person name="Montooth K."/>
            <person name="Mount S.M."/>
            <person name="Mu X."/>
            <person name="Myers E."/>
            <person name="Negre B."/>
            <person name="Newfeld S."/>
            <person name="Nielsen R."/>
            <person name="Noor M.A."/>
            <person name="O'Grady P."/>
            <person name="Pachter L."/>
            <person name="Papaceit M."/>
            <person name="Parisi M.J."/>
            <person name="Parisi M."/>
            <person name="Parts L."/>
            <person name="Pedersen J.S."/>
            <person name="Pesole G."/>
            <person name="Phillippy A.M."/>
            <person name="Ponting C.P."/>
            <person name="Pop M."/>
            <person name="Porcelli D."/>
            <person name="Powell J.R."/>
            <person name="Prohaska S."/>
            <person name="Pruitt K."/>
            <person name="Puig M."/>
            <person name="Quesneville H."/>
            <person name="Ram K.R."/>
            <person name="Rand D."/>
            <person name="Rasmussen M.D."/>
            <person name="Reed L.K."/>
            <person name="Reenan R."/>
            <person name="Reily A."/>
            <person name="Remington K.A."/>
            <person name="Rieger T.T."/>
            <person name="Ritchie M.G."/>
            <person name="Robin C."/>
            <person name="Rogers Y.H."/>
            <person name="Rohde C."/>
            <person name="Rozas J."/>
            <person name="Rubenfield M.J."/>
            <person name="Ruiz A."/>
            <person name="Russo S."/>
            <person name="Salzberg S.L."/>
            <person name="Sanchez-Gracia A."/>
            <person name="Saranga D.J."/>
            <person name="Sato H."/>
            <person name="Schaeffer S.W."/>
            <person name="Schatz M.C."/>
            <person name="Schlenke T."/>
            <person name="Schwartz R."/>
            <person name="Segarra C."/>
            <person name="Singh R.S."/>
            <person name="Sirot L."/>
            <person name="Sirota M."/>
            <person name="Sisneros N.B."/>
            <person name="Smith C.D."/>
            <person name="Smith T.F."/>
            <person name="Spieth J."/>
            <person name="Stage D.E."/>
            <person name="Stark A."/>
            <person name="Stephan W."/>
            <person name="Strausberg R.L."/>
            <person name="Strempel S."/>
            <person name="Sturgill D."/>
            <person name="Sutton G."/>
            <person name="Sutton G.G."/>
            <person name="Tao W."/>
            <person name="Teichmann S."/>
            <person name="Tobari Y.N."/>
            <person name="Tomimura Y."/>
            <person name="Tsolas J.M."/>
            <person name="Valente V.L."/>
            <person name="Venter E."/>
            <person name="Venter J.C."/>
            <person name="Vicario S."/>
            <person name="Vieira F.G."/>
            <person name="Vilella A.J."/>
            <person name="Villasante A."/>
            <person name="Walenz B."/>
            <person name="Wang J."/>
            <person name="Wasserman M."/>
            <person name="Watts T."/>
            <person name="Wilson D."/>
            <person name="Wilson R.K."/>
            <person name="Wing R.A."/>
            <person name="Wolfner M.F."/>
            <person name="Wong A."/>
            <person name="Wong G.K."/>
            <person name="Wu C.I."/>
            <person name="Wu G."/>
            <person name="Yamamoto D."/>
            <person name="Yang H.P."/>
            <person name="Yang S.P."/>
            <person name="Yorke J.A."/>
            <person name="Yoshida K."/>
            <person name="Zdobnov E."/>
            <person name="Zhang P."/>
            <person name="Zhang Y."/>
            <person name="Zimin A.V."/>
            <person name="Baldwin J."/>
            <person name="Abdouelleil A."/>
            <person name="Abdulkadir J."/>
            <person name="Abebe A."/>
            <person name="Abera B."/>
            <person name="Abreu J."/>
            <person name="Acer S.C."/>
            <person name="Aftuck L."/>
            <person name="Alexander A."/>
            <person name="An P."/>
            <person name="Anderson E."/>
            <person name="Anderson S."/>
            <person name="Arachi H."/>
            <person name="Azer M."/>
            <person name="Bachantsang P."/>
            <person name="Barry A."/>
            <person name="Bayul T."/>
            <person name="Berlin A."/>
            <person name="Bessette D."/>
            <person name="Bloom T."/>
            <person name="Blye J."/>
            <person name="Boguslavskiy L."/>
            <person name="Bonnet C."/>
            <person name="Boukhgalter B."/>
            <person name="Bourzgui I."/>
            <person name="Brown A."/>
            <person name="Cahill P."/>
            <person name="Channer S."/>
            <person name="Cheshatsang Y."/>
            <person name="Chuda L."/>
            <person name="Citroen M."/>
            <person name="Collymore A."/>
            <person name="Cooke P."/>
            <person name="Costello M."/>
            <person name="D'Aco K."/>
            <person name="Daza R."/>
            <person name="De Haan G."/>
            <person name="DeGray S."/>
            <person name="DeMaso C."/>
            <person name="Dhargay N."/>
            <person name="Dooley K."/>
            <person name="Dooley E."/>
            <person name="Doricent M."/>
            <person name="Dorje P."/>
            <person name="Dorjee K."/>
            <person name="Dupes A."/>
            <person name="Elong R."/>
            <person name="Falk J."/>
            <person name="Farina A."/>
            <person name="Faro S."/>
            <person name="Ferguson D."/>
            <person name="Fisher S."/>
            <person name="Foley C.D."/>
            <person name="Franke A."/>
            <person name="Friedrich D."/>
            <person name="Gadbois L."/>
            <person name="Gearin G."/>
            <person name="Gearin C.R."/>
            <person name="Giannoukos G."/>
            <person name="Goode T."/>
            <person name="Graham J."/>
            <person name="Grandbois E."/>
            <person name="Grewal S."/>
            <person name="Gyaltsen K."/>
            <person name="Hafez N."/>
            <person name="Hagos B."/>
            <person name="Hall J."/>
            <person name="Henson C."/>
            <person name="Hollinger A."/>
            <person name="Honan T."/>
            <person name="Huard M.D."/>
            <person name="Hughes L."/>
            <person name="Hurhula B."/>
            <person name="Husby M.E."/>
            <person name="Kamat A."/>
            <person name="Kanga B."/>
            <person name="Kashin S."/>
            <person name="Khazanovich D."/>
            <person name="Kisner P."/>
            <person name="Lance K."/>
            <person name="Lara M."/>
            <person name="Lee W."/>
            <person name="Lennon N."/>
            <person name="Letendre F."/>
            <person name="LeVine R."/>
            <person name="Lipovsky A."/>
            <person name="Liu X."/>
            <person name="Liu J."/>
            <person name="Liu S."/>
            <person name="Lokyitsang T."/>
            <person name="Lokyitsang Y."/>
            <person name="Lubonja R."/>
            <person name="Lui A."/>
            <person name="MacDonald P."/>
            <person name="Magnisalis V."/>
            <person name="Maru K."/>
            <person name="Matthews C."/>
            <person name="McCusker W."/>
            <person name="McDonough S."/>
            <person name="Mehta T."/>
            <person name="Meldrim J."/>
            <person name="Meneus L."/>
            <person name="Mihai O."/>
            <person name="Mihalev A."/>
            <person name="Mihova T."/>
            <person name="Mittelman R."/>
            <person name="Mlenga V."/>
            <person name="Montmayeur A."/>
            <person name="Mulrain L."/>
            <person name="Navidi A."/>
            <person name="Naylor J."/>
            <person name="Negash T."/>
            <person name="Nguyen T."/>
            <person name="Nguyen N."/>
            <person name="Nicol R."/>
            <person name="Norbu C."/>
            <person name="Norbu N."/>
            <person name="Novod N."/>
            <person name="O'Neill B."/>
            <person name="Osman S."/>
            <person name="Markiewicz E."/>
            <person name="Oyono O.L."/>
            <person name="Patti C."/>
            <person name="Phunkhang P."/>
            <person name="Pierre F."/>
            <person name="Priest M."/>
            <person name="Raghuraman S."/>
            <person name="Rege F."/>
            <person name="Reyes R."/>
            <person name="Rise C."/>
            <person name="Rogov P."/>
            <person name="Ross K."/>
            <person name="Ryan E."/>
            <person name="Settipalli S."/>
            <person name="Shea T."/>
            <person name="Sherpa N."/>
            <person name="Shi L."/>
            <person name="Shih D."/>
            <person name="Sparrow T."/>
            <person name="Spaulding J."/>
            <person name="Stalker J."/>
            <person name="Stange-Thomann N."/>
            <person name="Stavropoulos S."/>
            <person name="Stone C."/>
            <person name="Strader C."/>
            <person name="Tesfaye S."/>
            <person name="Thomson T."/>
            <person name="Thoulutsang Y."/>
            <person name="Thoulutsang D."/>
            <person name="Topham K."/>
            <person name="Topping I."/>
            <person name="Tsamla T."/>
            <person name="Vassiliev H."/>
            <person name="Vo A."/>
            <person name="Wangchuk T."/>
            <person name="Wangdi T."/>
            <person name="Weiand M."/>
            <person name="Wilkinson J."/>
            <person name="Wilson A."/>
            <person name="Yadav S."/>
            <person name="Young G."/>
            <person name="Yu Q."/>
            <person name="Zembek L."/>
            <person name="Zhong D."/>
            <person name="Zimmer A."/>
            <person name="Zwirko Z."/>
            <person name="Jaffe D.B."/>
            <person name="Alvarez P."/>
            <person name="Brockman W."/>
            <person name="Butler J."/>
            <person name="Chin C."/>
            <person name="Gnerre S."/>
            <person name="Grabherr M."/>
            <person name="Kleber M."/>
            <person name="Mauceli E."/>
            <person name="MacCallum I."/>
        </authorList>
    </citation>
    <scope>NUCLEOTIDE SEQUENCE [LARGE SCALE GENOMIC DNA]</scope>
    <source>
        <strain evidence="7">Tucson 14030-0811.24</strain>
    </source>
</reference>
<dbReference type="InParanoid" id="B4MN18"/>
<dbReference type="STRING" id="7260.B4MN18"/>
<dbReference type="Gene3D" id="3.40.50.1000">
    <property type="entry name" value="HAD superfamily/HAD-like"/>
    <property type="match status" value="2"/>
</dbReference>
<dbReference type="SUPFAM" id="SSF56784">
    <property type="entry name" value="HAD-like"/>
    <property type="match status" value="1"/>
</dbReference>
<evidence type="ECO:0000256" key="5">
    <source>
        <dbReference type="PIRSR" id="PIRSR000915-3"/>
    </source>
</evidence>
<dbReference type="InterPro" id="IPR006349">
    <property type="entry name" value="PGP_euk"/>
</dbReference>
<feature type="binding site" evidence="5">
    <location>
        <position position="40"/>
    </location>
    <ligand>
        <name>Mg(2+)</name>
        <dbReference type="ChEBI" id="CHEBI:18420"/>
    </ligand>
</feature>
<dbReference type="GO" id="GO:0016791">
    <property type="term" value="F:phosphatase activity"/>
    <property type="evidence" value="ECO:0007669"/>
    <property type="project" value="InterPro"/>
</dbReference>
<keyword evidence="5" id="KW-0479">Metal-binding</keyword>
<dbReference type="PANTHER" id="PTHR19288:SF93">
    <property type="entry name" value="FI11325P-RELATED"/>
    <property type="match status" value="1"/>
</dbReference>
<dbReference type="OrthoDB" id="413953at2759"/>
<name>B4MN18_DROWI</name>
<evidence type="ECO:0000256" key="1">
    <source>
        <dbReference type="ARBA" id="ARBA00022801"/>
    </source>
</evidence>
<dbReference type="eggNOG" id="KOG2882">
    <property type="taxonomic scope" value="Eukaryota"/>
</dbReference>
<keyword evidence="5" id="KW-0460">Magnesium</keyword>
<dbReference type="HOGENOM" id="CLU_043473_0_1_1"/>
<dbReference type="KEGG" id="dwi:6639438"/>
<keyword evidence="7" id="KW-1185">Reference proteome</keyword>
<dbReference type="InterPro" id="IPR023214">
    <property type="entry name" value="HAD_sf"/>
</dbReference>
<dbReference type="PANTHER" id="PTHR19288">
    <property type="entry name" value="4-NITROPHENYLPHOSPHATASE-RELATED"/>
    <property type="match status" value="1"/>
</dbReference>
<comment type="cofactor">
    <cofactor evidence="5">
        <name>Mg(2+)</name>
        <dbReference type="ChEBI" id="CHEBI:18420"/>
    </cofactor>
    <text evidence="5">Divalent metal ions. Mg(2+) is the most effective.</text>
</comment>
<organism evidence="6 7">
    <name type="scientific">Drosophila willistoni</name>
    <name type="common">Fruit fly</name>
    <dbReference type="NCBI Taxonomy" id="7260"/>
    <lineage>
        <taxon>Eukaryota</taxon>
        <taxon>Metazoa</taxon>
        <taxon>Ecdysozoa</taxon>
        <taxon>Arthropoda</taxon>
        <taxon>Hexapoda</taxon>
        <taxon>Insecta</taxon>
        <taxon>Pterygota</taxon>
        <taxon>Neoptera</taxon>
        <taxon>Endopterygota</taxon>
        <taxon>Diptera</taxon>
        <taxon>Brachycera</taxon>
        <taxon>Muscomorpha</taxon>
        <taxon>Ephydroidea</taxon>
        <taxon>Drosophilidae</taxon>
        <taxon>Drosophila</taxon>
        <taxon>Sophophora</taxon>
    </lineage>
</organism>
<feature type="binding site" evidence="5">
    <location>
        <position position="257"/>
    </location>
    <ligand>
        <name>Mg(2+)</name>
        <dbReference type="ChEBI" id="CHEBI:18420"/>
    </ligand>
</feature>
<dbReference type="EMBL" id="CH963847">
    <property type="protein sequence ID" value="EDW73574.1"/>
    <property type="molecule type" value="Genomic_DNA"/>
</dbReference>
<feature type="binding site" evidence="4">
    <location>
        <position position="232"/>
    </location>
    <ligand>
        <name>substrate</name>
    </ligand>
</feature>
<feature type="active site" description="Proton donor" evidence="3">
    <location>
        <position position="40"/>
    </location>
</feature>
<dbReference type="SMR" id="B4MN18"/>
<dbReference type="NCBIfam" id="TIGR01452">
    <property type="entry name" value="PGP_euk"/>
    <property type="match status" value="1"/>
</dbReference>
<comment type="similarity">
    <text evidence="2">Belongs to the HAD-like hydrolase superfamily.</text>
</comment>
<evidence type="ECO:0000256" key="3">
    <source>
        <dbReference type="PIRSR" id="PIRSR000915-1"/>
    </source>
</evidence>
<dbReference type="GO" id="GO:0005737">
    <property type="term" value="C:cytoplasm"/>
    <property type="evidence" value="ECO:0007669"/>
    <property type="project" value="TreeGrafter"/>
</dbReference>
<evidence type="ECO:0000256" key="2">
    <source>
        <dbReference type="PIRNR" id="PIRNR000915"/>
    </source>
</evidence>
<gene>
    <name evidence="6" type="primary">Dwil\GK16579</name>
    <name evidence="6" type="ORF">Dwil_GK16579</name>
</gene>
<evidence type="ECO:0000256" key="4">
    <source>
        <dbReference type="PIRSR" id="PIRSR000915-2"/>
    </source>
</evidence>
<dbReference type="GO" id="GO:0046872">
    <property type="term" value="F:metal ion binding"/>
    <property type="evidence" value="ECO:0007669"/>
    <property type="project" value="UniProtKB-KW"/>
</dbReference>
<evidence type="ECO:0000313" key="7">
    <source>
        <dbReference type="Proteomes" id="UP000007798"/>
    </source>
</evidence>
<proteinExistence type="inferred from homology"/>
<keyword evidence="1 2" id="KW-0378">Hydrolase</keyword>
<dbReference type="InterPro" id="IPR036412">
    <property type="entry name" value="HAD-like_sf"/>
</dbReference>
<accession>B4MN18</accession>
<feature type="binding site" evidence="5">
    <location>
        <position position="38"/>
    </location>
    <ligand>
        <name>Mg(2+)</name>
        <dbReference type="ChEBI" id="CHEBI:18420"/>
    </ligand>
</feature>
<dbReference type="EC" id="3.1.3.-" evidence="6"/>
<dbReference type="Proteomes" id="UP000007798">
    <property type="component" value="Unassembled WGS sequence"/>
</dbReference>
<dbReference type="OMA" id="FFITNNC"/>
<dbReference type="Pfam" id="PF13242">
    <property type="entry name" value="Hydrolase_like"/>
    <property type="match status" value="1"/>
</dbReference>